<comment type="caution">
    <text evidence="1">The sequence shown here is derived from an EMBL/GenBank/DDBJ whole genome shotgun (WGS) entry which is preliminary data.</text>
</comment>
<feature type="non-terminal residue" evidence="1">
    <location>
        <position position="1"/>
    </location>
</feature>
<proteinExistence type="predicted"/>
<dbReference type="AlphaFoldDB" id="A0A081S3A7"/>
<organism evidence="1 2">
    <name type="scientific">Marine Group I thaumarchaeote SCGC AAA799-E16</name>
    <dbReference type="NCBI Taxonomy" id="1502292"/>
    <lineage>
        <taxon>Archaea</taxon>
        <taxon>Nitrososphaerota</taxon>
        <taxon>Marine Group I</taxon>
    </lineage>
</organism>
<dbReference type="Proteomes" id="UP000028027">
    <property type="component" value="Unassembled WGS sequence"/>
</dbReference>
<name>A0A081S3A7_9ARCH</name>
<gene>
    <name evidence="1" type="ORF">AAA799E16_01951</name>
</gene>
<sequence length="63" mass="6960">ENNKKWIGWKGSVLFDEQTDEGIKGRNFAYKPVFVPEQVGIGQSHAVEIIDATQNSLLGKIAS</sequence>
<accession>A0A081S3A7</accession>
<dbReference type="EMBL" id="JNVL01000079">
    <property type="protein sequence ID" value="KER05410.1"/>
    <property type="molecule type" value="Genomic_DNA"/>
</dbReference>
<reference evidence="1 2" key="1">
    <citation type="submission" date="2014-06" db="EMBL/GenBank/DDBJ databases">
        <authorList>
            <person name="Ngugi D.K."/>
            <person name="Blom J."/>
            <person name="Alam I."/>
            <person name="Rashid M."/>
            <person name="Ba Alawi W."/>
            <person name="Zhang G."/>
            <person name="Hikmawan T."/>
            <person name="Guan Y."/>
            <person name="Antunes A."/>
            <person name="Siam R."/>
            <person name="Eldorry H."/>
            <person name="Bajic V."/>
            <person name="Stingl U."/>
        </authorList>
    </citation>
    <scope>NUCLEOTIDE SEQUENCE [LARGE SCALE GENOMIC DNA]</scope>
    <source>
        <strain evidence="1">SCGC AAA799-E16</strain>
    </source>
</reference>
<protein>
    <submittedName>
        <fullName evidence="1">MiaB-like tRNA modifying enzyme protein</fullName>
    </submittedName>
</protein>
<keyword evidence="2" id="KW-1185">Reference proteome</keyword>
<evidence type="ECO:0000313" key="1">
    <source>
        <dbReference type="EMBL" id="KER05410.1"/>
    </source>
</evidence>
<evidence type="ECO:0000313" key="2">
    <source>
        <dbReference type="Proteomes" id="UP000028027"/>
    </source>
</evidence>